<keyword evidence="1" id="KW-1133">Transmembrane helix</keyword>
<feature type="transmembrane region" description="Helical" evidence="1">
    <location>
        <begin position="70"/>
        <end position="91"/>
    </location>
</feature>
<name>A0A2W5P857_9SPHN</name>
<dbReference type="EMBL" id="QFQI01000002">
    <property type="protein sequence ID" value="PZQ61826.1"/>
    <property type="molecule type" value="Genomic_DNA"/>
</dbReference>
<evidence type="ECO:0000313" key="4">
    <source>
        <dbReference type="Proteomes" id="UP000249229"/>
    </source>
</evidence>
<dbReference type="GO" id="GO:0000271">
    <property type="term" value="P:polysaccharide biosynthetic process"/>
    <property type="evidence" value="ECO:0007669"/>
    <property type="project" value="TreeGrafter"/>
</dbReference>
<accession>A0A2W5P857</accession>
<dbReference type="GO" id="GO:0016020">
    <property type="term" value="C:membrane"/>
    <property type="evidence" value="ECO:0007669"/>
    <property type="project" value="TreeGrafter"/>
</dbReference>
<dbReference type="PANTHER" id="PTHR23028">
    <property type="entry name" value="ACETYLTRANSFERASE"/>
    <property type="match status" value="1"/>
</dbReference>
<gene>
    <name evidence="3" type="ORF">DI544_04180</name>
</gene>
<protein>
    <recommendedName>
        <fullName evidence="2">Acyltransferase 3 domain-containing protein</fullName>
    </recommendedName>
</protein>
<organism evidence="3 4">
    <name type="scientific">Sphingomonas taxi</name>
    <dbReference type="NCBI Taxonomy" id="1549858"/>
    <lineage>
        <taxon>Bacteria</taxon>
        <taxon>Pseudomonadati</taxon>
        <taxon>Pseudomonadota</taxon>
        <taxon>Alphaproteobacteria</taxon>
        <taxon>Sphingomonadales</taxon>
        <taxon>Sphingomonadaceae</taxon>
        <taxon>Sphingomonas</taxon>
    </lineage>
</organism>
<feature type="transmembrane region" description="Helical" evidence="1">
    <location>
        <begin position="205"/>
        <end position="228"/>
    </location>
</feature>
<keyword evidence="1" id="KW-0812">Transmembrane</keyword>
<dbReference type="InterPro" id="IPR050879">
    <property type="entry name" value="Acyltransferase_3"/>
</dbReference>
<feature type="domain" description="Acyltransferase 3" evidence="2">
    <location>
        <begin position="31"/>
        <end position="337"/>
    </location>
</feature>
<dbReference type="InterPro" id="IPR002656">
    <property type="entry name" value="Acyl_transf_3_dom"/>
</dbReference>
<dbReference type="Pfam" id="PF01757">
    <property type="entry name" value="Acyl_transf_3"/>
    <property type="match status" value="1"/>
</dbReference>
<sequence>MPAERASSIGLAGAPPAALAPPRAALGRTVVSIQFLRFLAALAVVLYHAYEATSRGLASPPAALDYLFRMGAAGVHIFFCISGFVMVYTSFCRDVGPFAPGDFLLKRGLRIYPIYWLCAGAYLLFHFVTRSVYPVSVGEVLGALALVPGYASAIIGPAWTLMFEVYFYLCFCVFMVAGLRTGLIAMTGFFLLCMVLRVVAPGVPLHPIMTNSLLLEFAAGAWLGWVAIARPAWLAAIWPAALLLGVAAFAAGYAFGYNRLPSAFVWGLPSLLVLIGAVGMEAAGRMPRALARLAFLGDGSYFLYLSHILLIDMLLLTPLAWLCGSTVGVVTAALLAAAICAALSVPAYNHLERPMLRHLRRLTRRRSTAVPPGRG</sequence>
<dbReference type="GO" id="GO:0016747">
    <property type="term" value="F:acyltransferase activity, transferring groups other than amino-acyl groups"/>
    <property type="evidence" value="ECO:0007669"/>
    <property type="project" value="InterPro"/>
</dbReference>
<feature type="transmembrane region" description="Helical" evidence="1">
    <location>
        <begin position="166"/>
        <end position="199"/>
    </location>
</feature>
<feature type="transmembrane region" description="Helical" evidence="1">
    <location>
        <begin position="235"/>
        <end position="257"/>
    </location>
</feature>
<proteinExistence type="predicted"/>
<comment type="caution">
    <text evidence="3">The sequence shown here is derived from an EMBL/GenBank/DDBJ whole genome shotgun (WGS) entry which is preliminary data.</text>
</comment>
<dbReference type="AlphaFoldDB" id="A0A2W5P857"/>
<feature type="transmembrane region" description="Helical" evidence="1">
    <location>
        <begin position="327"/>
        <end position="351"/>
    </location>
</feature>
<feature type="transmembrane region" description="Helical" evidence="1">
    <location>
        <begin position="30"/>
        <end position="50"/>
    </location>
</feature>
<keyword evidence="1" id="KW-0472">Membrane</keyword>
<evidence type="ECO:0000259" key="2">
    <source>
        <dbReference type="Pfam" id="PF01757"/>
    </source>
</evidence>
<feature type="transmembrane region" description="Helical" evidence="1">
    <location>
        <begin position="111"/>
        <end position="128"/>
    </location>
</feature>
<evidence type="ECO:0000256" key="1">
    <source>
        <dbReference type="SAM" id="Phobius"/>
    </source>
</evidence>
<reference evidence="3 4" key="1">
    <citation type="submission" date="2017-08" db="EMBL/GenBank/DDBJ databases">
        <title>Infants hospitalized years apart are colonized by the same room-sourced microbial strains.</title>
        <authorList>
            <person name="Brooks B."/>
            <person name="Olm M.R."/>
            <person name="Firek B.A."/>
            <person name="Baker R."/>
            <person name="Thomas B.C."/>
            <person name="Morowitz M.J."/>
            <person name="Banfield J.F."/>
        </authorList>
    </citation>
    <scope>NUCLEOTIDE SEQUENCE [LARGE SCALE GENOMIC DNA]</scope>
    <source>
        <strain evidence="3">S2_005_001_R1_22</strain>
    </source>
</reference>
<feature type="transmembrane region" description="Helical" evidence="1">
    <location>
        <begin position="263"/>
        <end position="280"/>
    </location>
</feature>
<dbReference type="PANTHER" id="PTHR23028:SF131">
    <property type="entry name" value="BLR2367 PROTEIN"/>
    <property type="match status" value="1"/>
</dbReference>
<dbReference type="Proteomes" id="UP000249229">
    <property type="component" value="Unassembled WGS sequence"/>
</dbReference>
<evidence type="ECO:0000313" key="3">
    <source>
        <dbReference type="EMBL" id="PZQ61826.1"/>
    </source>
</evidence>